<dbReference type="EMBL" id="JAMSHT010000001">
    <property type="protein sequence ID" value="MCM8558374.1"/>
    <property type="molecule type" value="Genomic_DNA"/>
</dbReference>
<evidence type="ECO:0000313" key="3">
    <source>
        <dbReference type="EMBL" id="MCM8558374.1"/>
    </source>
</evidence>
<dbReference type="AlphaFoldDB" id="A0A9X2EN06"/>
<evidence type="ECO:0000313" key="4">
    <source>
        <dbReference type="Proteomes" id="UP001155128"/>
    </source>
</evidence>
<gene>
    <name evidence="3" type="ORF">NDO55_11150</name>
</gene>
<reference evidence="3" key="1">
    <citation type="submission" date="2022-06" db="EMBL/GenBank/DDBJ databases">
        <title>Sphingomicrobium sedimins sp. nov., a marine bacterium isolated from tidal flat.</title>
        <authorList>
            <person name="Kim C.-H."/>
            <person name="Yoo Y."/>
            <person name="Kim J.-J."/>
        </authorList>
    </citation>
    <scope>NUCLEOTIDE SEQUENCE</scope>
    <source>
        <strain evidence="3">GRR-S6-50</strain>
    </source>
</reference>
<dbReference type="Gene3D" id="3.10.450.50">
    <property type="match status" value="1"/>
</dbReference>
<dbReference type="Proteomes" id="UP001155128">
    <property type="component" value="Unassembled WGS sequence"/>
</dbReference>
<dbReference type="RefSeq" id="WP_252115221.1">
    <property type="nucleotide sequence ID" value="NZ_JAMSHT010000001.1"/>
</dbReference>
<dbReference type="Pfam" id="PF13474">
    <property type="entry name" value="SnoaL_3"/>
    <property type="match status" value="1"/>
</dbReference>
<feature type="domain" description="SnoaL-like" evidence="2">
    <location>
        <begin position="51"/>
        <end position="140"/>
    </location>
</feature>
<name>A0A9X2EN06_9SPHN</name>
<protein>
    <submittedName>
        <fullName evidence="3">Nuclear transport factor 2 family protein</fullName>
    </submittedName>
</protein>
<comment type="caution">
    <text evidence="3">The sequence shown here is derived from an EMBL/GenBank/DDBJ whole genome shotgun (WGS) entry which is preliminary data.</text>
</comment>
<sequence length="151" mass="16747">MKLMIGAAMMAASLYAYPAHAQEWSDDQADVWGAVSAYWEAHVDGNTWHEAMTDGSYGWGGQSLLPRSREQMASFSRVFGAEGEVLHYQLDPLAITVHGDTALVHYMANIIETNHKGEREANVERCSDTMVREDGEWKFLGWGCADMGGDD</sequence>
<proteinExistence type="predicted"/>
<evidence type="ECO:0000259" key="2">
    <source>
        <dbReference type="Pfam" id="PF13474"/>
    </source>
</evidence>
<keyword evidence="4" id="KW-1185">Reference proteome</keyword>
<dbReference type="InterPro" id="IPR032710">
    <property type="entry name" value="NTF2-like_dom_sf"/>
</dbReference>
<feature type="signal peptide" evidence="1">
    <location>
        <begin position="1"/>
        <end position="21"/>
    </location>
</feature>
<accession>A0A9X2EN06</accession>
<dbReference type="SUPFAM" id="SSF54427">
    <property type="entry name" value="NTF2-like"/>
    <property type="match status" value="1"/>
</dbReference>
<evidence type="ECO:0000256" key="1">
    <source>
        <dbReference type="SAM" id="SignalP"/>
    </source>
</evidence>
<organism evidence="3 4">
    <name type="scientific">Sphingomicrobium sediminis</name>
    <dbReference type="NCBI Taxonomy" id="2950949"/>
    <lineage>
        <taxon>Bacteria</taxon>
        <taxon>Pseudomonadati</taxon>
        <taxon>Pseudomonadota</taxon>
        <taxon>Alphaproteobacteria</taxon>
        <taxon>Sphingomonadales</taxon>
        <taxon>Sphingomonadaceae</taxon>
        <taxon>Sphingomicrobium</taxon>
    </lineage>
</organism>
<feature type="chain" id="PRO_5040794320" evidence="1">
    <location>
        <begin position="22"/>
        <end position="151"/>
    </location>
</feature>
<dbReference type="InterPro" id="IPR037401">
    <property type="entry name" value="SnoaL-like"/>
</dbReference>
<keyword evidence="1" id="KW-0732">Signal</keyword>